<protein>
    <submittedName>
        <fullName evidence="1">Uncharacterized protein</fullName>
    </submittedName>
</protein>
<organism evidence="1">
    <name type="scientific">marine metagenome</name>
    <dbReference type="NCBI Taxonomy" id="408172"/>
    <lineage>
        <taxon>unclassified sequences</taxon>
        <taxon>metagenomes</taxon>
        <taxon>ecological metagenomes</taxon>
    </lineage>
</organism>
<dbReference type="AlphaFoldDB" id="A0A382LQ28"/>
<proteinExistence type="predicted"/>
<accession>A0A382LQ28</accession>
<dbReference type="EMBL" id="UINC01088341">
    <property type="protein sequence ID" value="SVC38473.1"/>
    <property type="molecule type" value="Genomic_DNA"/>
</dbReference>
<evidence type="ECO:0000313" key="1">
    <source>
        <dbReference type="EMBL" id="SVC38473.1"/>
    </source>
</evidence>
<name>A0A382LQ28_9ZZZZ</name>
<feature type="non-terminal residue" evidence="1">
    <location>
        <position position="77"/>
    </location>
</feature>
<reference evidence="1" key="1">
    <citation type="submission" date="2018-05" db="EMBL/GenBank/DDBJ databases">
        <authorList>
            <person name="Lanie J.A."/>
            <person name="Ng W.-L."/>
            <person name="Kazmierczak K.M."/>
            <person name="Andrzejewski T.M."/>
            <person name="Davidsen T.M."/>
            <person name="Wayne K.J."/>
            <person name="Tettelin H."/>
            <person name="Glass J.I."/>
            <person name="Rusch D."/>
            <person name="Podicherti R."/>
            <person name="Tsui H.-C.T."/>
            <person name="Winkler M.E."/>
        </authorList>
    </citation>
    <scope>NUCLEOTIDE SEQUENCE</scope>
</reference>
<sequence length="77" mass="8699">MLKNIIILLSLFSLPTIAYGEITVSLEEIGERMPISSPIEGFDSNSNSYVDPFEDDPILFTITSENYKQFEEHILTA</sequence>
<gene>
    <name evidence="1" type="ORF">METZ01_LOCUS291327</name>
</gene>